<organism evidence="1 2">
    <name type="scientific">Olpidium bornovanus</name>
    <dbReference type="NCBI Taxonomy" id="278681"/>
    <lineage>
        <taxon>Eukaryota</taxon>
        <taxon>Fungi</taxon>
        <taxon>Fungi incertae sedis</taxon>
        <taxon>Olpidiomycota</taxon>
        <taxon>Olpidiomycotina</taxon>
        <taxon>Olpidiomycetes</taxon>
        <taxon>Olpidiales</taxon>
        <taxon>Olpidiaceae</taxon>
        <taxon>Olpidium</taxon>
    </lineage>
</organism>
<dbReference type="OrthoDB" id="329835at2759"/>
<reference evidence="1 2" key="1">
    <citation type="journal article" name="Sci. Rep.">
        <title>Genome-scale phylogenetic analyses confirm Olpidium as the closest living zoosporic fungus to the non-flagellated, terrestrial fungi.</title>
        <authorList>
            <person name="Chang Y."/>
            <person name="Rochon D."/>
            <person name="Sekimoto S."/>
            <person name="Wang Y."/>
            <person name="Chovatia M."/>
            <person name="Sandor L."/>
            <person name="Salamov A."/>
            <person name="Grigoriev I.V."/>
            <person name="Stajich J.E."/>
            <person name="Spatafora J.W."/>
        </authorList>
    </citation>
    <scope>NUCLEOTIDE SEQUENCE [LARGE SCALE GENOMIC DNA]</scope>
    <source>
        <strain evidence="1">S191</strain>
    </source>
</reference>
<dbReference type="Gene3D" id="3.40.50.720">
    <property type="entry name" value="NAD(P)-binding Rossmann-like Domain"/>
    <property type="match status" value="1"/>
</dbReference>
<gene>
    <name evidence="1" type="ORF">BJ554DRAFT_7968</name>
</gene>
<proteinExistence type="predicted"/>
<dbReference type="EMBL" id="JAEFCI010005889">
    <property type="protein sequence ID" value="KAG5460033.1"/>
    <property type="molecule type" value="Genomic_DNA"/>
</dbReference>
<sequence length="100" mass="10796">MEATLASAGDAARSNALYPLLHFVLDDLPTSTRSPELDDAHTAEAIRATGISCSPMDDLVGRYLGYLVKVGFLERPDGKGSKRIVEHNGDVQEVKRGKRG</sequence>
<dbReference type="Proteomes" id="UP000673691">
    <property type="component" value="Unassembled WGS sequence"/>
</dbReference>
<protein>
    <submittedName>
        <fullName evidence="1">Uncharacterized protein</fullName>
    </submittedName>
</protein>
<evidence type="ECO:0000313" key="2">
    <source>
        <dbReference type="Proteomes" id="UP000673691"/>
    </source>
</evidence>
<keyword evidence="2" id="KW-1185">Reference proteome</keyword>
<accession>A0A8H7ZUT3</accession>
<comment type="caution">
    <text evidence="1">The sequence shown here is derived from an EMBL/GenBank/DDBJ whole genome shotgun (WGS) entry which is preliminary data.</text>
</comment>
<name>A0A8H7ZUT3_9FUNG</name>
<dbReference type="AlphaFoldDB" id="A0A8H7ZUT3"/>
<evidence type="ECO:0000313" key="1">
    <source>
        <dbReference type="EMBL" id="KAG5460033.1"/>
    </source>
</evidence>